<organism evidence="1 2">
    <name type="scientific">Brassica cretica</name>
    <name type="common">Mustard</name>
    <dbReference type="NCBI Taxonomy" id="69181"/>
    <lineage>
        <taxon>Eukaryota</taxon>
        <taxon>Viridiplantae</taxon>
        <taxon>Streptophyta</taxon>
        <taxon>Embryophyta</taxon>
        <taxon>Tracheophyta</taxon>
        <taxon>Spermatophyta</taxon>
        <taxon>Magnoliopsida</taxon>
        <taxon>eudicotyledons</taxon>
        <taxon>Gunneridae</taxon>
        <taxon>Pentapetalae</taxon>
        <taxon>rosids</taxon>
        <taxon>malvids</taxon>
        <taxon>Brassicales</taxon>
        <taxon>Brassicaceae</taxon>
        <taxon>Brassiceae</taxon>
        <taxon>Brassica</taxon>
    </lineage>
</organism>
<sequence length="139" mass="15203">MHFECSARSGTVVRLLYVKNSIFALFFSSFHPTGLSPIQCNSRPVWVWALVHLDVQHLSFASALVGILTALQDAVDSVGVTDRCSGEPVDRFGLKSVDRVQSPASIDTSAIRRSSSNFLLRNFFLAASLASPLARNHLI</sequence>
<name>A0A8S9JGW0_BRACR</name>
<proteinExistence type="predicted"/>
<evidence type="ECO:0000313" key="1">
    <source>
        <dbReference type="EMBL" id="KAF2581274.1"/>
    </source>
</evidence>
<dbReference type="Proteomes" id="UP000712281">
    <property type="component" value="Unassembled WGS sequence"/>
</dbReference>
<protein>
    <submittedName>
        <fullName evidence="1">Uncharacterized protein</fullName>
    </submittedName>
</protein>
<dbReference type="EMBL" id="QGKW02001660">
    <property type="protein sequence ID" value="KAF2581274.1"/>
    <property type="molecule type" value="Genomic_DNA"/>
</dbReference>
<reference evidence="1" key="1">
    <citation type="submission" date="2019-12" db="EMBL/GenBank/DDBJ databases">
        <title>Genome sequencing and annotation of Brassica cretica.</title>
        <authorList>
            <person name="Studholme D.J."/>
            <person name="Sarris P.F."/>
        </authorList>
    </citation>
    <scope>NUCLEOTIDE SEQUENCE</scope>
    <source>
        <strain evidence="1">PFS-001/15</strain>
        <tissue evidence="1">Leaf</tissue>
    </source>
</reference>
<evidence type="ECO:0000313" key="2">
    <source>
        <dbReference type="Proteomes" id="UP000712281"/>
    </source>
</evidence>
<dbReference type="AlphaFoldDB" id="A0A8S9JGW0"/>
<gene>
    <name evidence="1" type="ORF">F2Q68_00004479</name>
</gene>
<comment type="caution">
    <text evidence="1">The sequence shown here is derived from an EMBL/GenBank/DDBJ whole genome shotgun (WGS) entry which is preliminary data.</text>
</comment>
<accession>A0A8S9JGW0</accession>